<evidence type="ECO:0000313" key="1">
    <source>
        <dbReference type="EMBL" id="EQD76001.1"/>
    </source>
</evidence>
<organism evidence="1">
    <name type="scientific">mine drainage metagenome</name>
    <dbReference type="NCBI Taxonomy" id="410659"/>
    <lineage>
        <taxon>unclassified sequences</taxon>
        <taxon>metagenomes</taxon>
        <taxon>ecological metagenomes</taxon>
    </lineage>
</organism>
<gene>
    <name evidence="1" type="ORF">B1A_03517</name>
</gene>
<reference evidence="1" key="2">
    <citation type="journal article" date="2014" name="ISME J.">
        <title>Microbial stratification in low pH oxic and suboxic macroscopic growths along an acid mine drainage.</title>
        <authorList>
            <person name="Mendez-Garcia C."/>
            <person name="Mesa V."/>
            <person name="Sprenger R.R."/>
            <person name="Richter M."/>
            <person name="Diez M.S."/>
            <person name="Solano J."/>
            <person name="Bargiela R."/>
            <person name="Golyshina O.V."/>
            <person name="Manteca A."/>
            <person name="Ramos J.L."/>
            <person name="Gallego J.R."/>
            <person name="Llorente I."/>
            <person name="Martins Dos Santos V.A."/>
            <person name="Jensen O.N."/>
            <person name="Pelaez A.I."/>
            <person name="Sanchez J."/>
            <person name="Ferrer M."/>
        </authorList>
    </citation>
    <scope>NUCLEOTIDE SEQUENCE</scope>
</reference>
<comment type="caution">
    <text evidence="1">The sequence shown here is derived from an EMBL/GenBank/DDBJ whole genome shotgun (WGS) entry which is preliminary data.</text>
</comment>
<dbReference type="EMBL" id="AUZX01002588">
    <property type="protein sequence ID" value="EQD76001.1"/>
    <property type="molecule type" value="Genomic_DNA"/>
</dbReference>
<sequence length="219" mass="25139">QSLRTALEKAQVEVSTHGEEDLHHRTLLNKRLIQDLWEVHVQFEGIGVHLAMEPVPTLFATFAEYPSVWTFRESFDFGRVSSLELGDRAPGWLGFTLKFWYYRTPEGEGRFRGIFEWCDGESYHRYSGWMRTMSQAILYDAPEKEVDLDALHRALRDVVIQWYSAHLQKSADPLIAHLKAKYPAGPTYAKDVVPVGTARPSRLLRRRVEGLEPDAGPGR</sequence>
<protein>
    <submittedName>
        <fullName evidence="1">Uncharacterized protein</fullName>
    </submittedName>
</protein>
<reference evidence="1" key="1">
    <citation type="submission" date="2013-08" db="EMBL/GenBank/DDBJ databases">
        <authorList>
            <person name="Mendez C."/>
            <person name="Richter M."/>
            <person name="Ferrer M."/>
            <person name="Sanchez J."/>
        </authorList>
    </citation>
    <scope>NUCLEOTIDE SEQUENCE</scope>
</reference>
<accession>T1BSU9</accession>
<name>T1BSU9_9ZZZZ</name>
<proteinExistence type="predicted"/>
<dbReference type="AlphaFoldDB" id="T1BSU9"/>
<feature type="non-terminal residue" evidence="1">
    <location>
        <position position="1"/>
    </location>
</feature>